<sequence length="62" mass="7573">MNNFLFSISLKTISEIKPQHIQSPTLFLKIFFNLYVLNRFHYKKYLYILSVFINRNSVILRF</sequence>
<gene>
    <name evidence="1" type="ORF">E1948_00580</name>
</gene>
<dbReference type="AlphaFoldDB" id="A0AAE6KAD8"/>
<protein>
    <submittedName>
        <fullName evidence="1">Uncharacterized protein</fullName>
    </submittedName>
</protein>
<proteinExistence type="predicted"/>
<accession>A0AAE6KAD8</accession>
<organism evidence="1">
    <name type="scientific">Staphylococcus aureus</name>
    <dbReference type="NCBI Taxonomy" id="1280"/>
    <lineage>
        <taxon>Bacteria</taxon>
        <taxon>Bacillati</taxon>
        <taxon>Bacillota</taxon>
        <taxon>Bacilli</taxon>
        <taxon>Bacillales</taxon>
        <taxon>Staphylococcaceae</taxon>
        <taxon>Staphylococcus</taxon>
    </lineage>
</organism>
<dbReference type="EMBL" id="CP038850">
    <property type="protein sequence ID" value="QCT56011.1"/>
    <property type="molecule type" value="Genomic_DNA"/>
</dbReference>
<evidence type="ECO:0000313" key="1">
    <source>
        <dbReference type="EMBL" id="QCT56011.1"/>
    </source>
</evidence>
<reference evidence="1" key="1">
    <citation type="submission" date="2019-04" db="EMBL/GenBank/DDBJ databases">
        <title>Whole-genome sequencing of local methicillin-resistant S. aureus strain Lr2.</title>
        <authorList>
            <person name="Ullah N."/>
            <person name="Ali A."/>
        </authorList>
    </citation>
    <scope>NUCLEOTIDE SEQUENCE [LARGE SCALE GENOMIC DNA]</scope>
    <source>
        <strain evidence="1">Lr2</strain>
    </source>
</reference>
<name>A0AAE6KAD8_STAAU</name>